<dbReference type="PRINTS" id="PR01590">
    <property type="entry name" value="HTHFIS"/>
</dbReference>
<evidence type="ECO:0000256" key="1">
    <source>
        <dbReference type="ARBA" id="ARBA00018672"/>
    </source>
</evidence>
<dbReference type="PROSITE" id="PS00676">
    <property type="entry name" value="SIGMA54_INTERACT_2"/>
    <property type="match status" value="1"/>
</dbReference>
<dbReference type="InterPro" id="IPR003593">
    <property type="entry name" value="AAA+_ATPase"/>
</dbReference>
<name>A0A845QHT1_9FIRM</name>
<dbReference type="PROSITE" id="PS50045">
    <property type="entry name" value="SIGMA54_INTERACT_4"/>
    <property type="match status" value="1"/>
</dbReference>
<proteinExistence type="predicted"/>
<evidence type="ECO:0000256" key="2">
    <source>
        <dbReference type="ARBA" id="ARBA00022741"/>
    </source>
</evidence>
<dbReference type="InterPro" id="IPR002078">
    <property type="entry name" value="Sigma_54_int"/>
</dbReference>
<keyword evidence="8" id="KW-0597">Phosphoprotein</keyword>
<keyword evidence="2" id="KW-0547">Nucleotide-binding</keyword>
<dbReference type="EMBL" id="QXWK01000004">
    <property type="protein sequence ID" value="NBH60661.1"/>
    <property type="molecule type" value="Genomic_DNA"/>
</dbReference>
<keyword evidence="3" id="KW-0067">ATP-binding</keyword>
<accession>A0A845QHT1</accession>
<dbReference type="InterPro" id="IPR027417">
    <property type="entry name" value="P-loop_NTPase"/>
</dbReference>
<reference evidence="11 12" key="1">
    <citation type="submission" date="2018-08" db="EMBL/GenBank/DDBJ databases">
        <title>Murine metabolic-syndrome-specific gut microbial biobank.</title>
        <authorList>
            <person name="Liu C."/>
        </authorList>
    </citation>
    <scope>NUCLEOTIDE SEQUENCE [LARGE SCALE GENOMIC DNA]</scope>
    <source>
        <strain evidence="11 12">28</strain>
    </source>
</reference>
<dbReference type="SUPFAM" id="SSF52172">
    <property type="entry name" value="CheY-like"/>
    <property type="match status" value="1"/>
</dbReference>
<evidence type="ECO:0000313" key="11">
    <source>
        <dbReference type="EMBL" id="NBH60661.1"/>
    </source>
</evidence>
<dbReference type="FunFam" id="3.40.50.300:FF:000006">
    <property type="entry name" value="DNA-binding transcriptional regulator NtrC"/>
    <property type="match status" value="1"/>
</dbReference>
<dbReference type="InterPro" id="IPR058031">
    <property type="entry name" value="AAA_lid_NorR"/>
</dbReference>
<evidence type="ECO:0000256" key="8">
    <source>
        <dbReference type="PROSITE-ProRule" id="PRU00169"/>
    </source>
</evidence>
<gene>
    <name evidence="11" type="ORF">D0435_03105</name>
</gene>
<dbReference type="Pfam" id="PF25601">
    <property type="entry name" value="AAA_lid_14"/>
    <property type="match status" value="1"/>
</dbReference>
<dbReference type="SUPFAM" id="SSF46689">
    <property type="entry name" value="Homeodomain-like"/>
    <property type="match status" value="1"/>
</dbReference>
<dbReference type="InterPro" id="IPR001789">
    <property type="entry name" value="Sig_transdc_resp-reg_receiver"/>
</dbReference>
<comment type="function">
    <text evidence="7">May play the central regulatory role in sporulation. It may be an element of the effector pathway responsible for the activation of sporulation genes in response to nutritional stress. Spo0A may act in concert with spo0H (a sigma factor) to control the expression of some genes that are critical to the sporulation process.</text>
</comment>
<evidence type="ECO:0000259" key="9">
    <source>
        <dbReference type="PROSITE" id="PS50045"/>
    </source>
</evidence>
<comment type="caution">
    <text evidence="11">The sequence shown here is derived from an EMBL/GenBank/DDBJ whole genome shotgun (WGS) entry which is preliminary data.</text>
</comment>
<feature type="modified residue" description="4-aspartylphosphate" evidence="8">
    <location>
        <position position="52"/>
    </location>
</feature>
<dbReference type="InterPro" id="IPR025943">
    <property type="entry name" value="Sigma_54_int_dom_ATP-bd_2"/>
</dbReference>
<dbReference type="Pfam" id="PF00072">
    <property type="entry name" value="Response_reg"/>
    <property type="match status" value="1"/>
</dbReference>
<dbReference type="Gene3D" id="1.10.10.60">
    <property type="entry name" value="Homeodomain-like"/>
    <property type="match status" value="1"/>
</dbReference>
<keyword evidence="6" id="KW-0804">Transcription</keyword>
<dbReference type="Gene3D" id="3.40.50.300">
    <property type="entry name" value="P-loop containing nucleotide triphosphate hydrolases"/>
    <property type="match status" value="1"/>
</dbReference>
<dbReference type="Gene3D" id="3.40.50.2300">
    <property type="match status" value="1"/>
</dbReference>
<dbReference type="PROSITE" id="PS50110">
    <property type="entry name" value="RESPONSE_REGULATORY"/>
    <property type="match status" value="1"/>
</dbReference>
<dbReference type="CDD" id="cd00009">
    <property type="entry name" value="AAA"/>
    <property type="match status" value="1"/>
</dbReference>
<dbReference type="InterPro" id="IPR025662">
    <property type="entry name" value="Sigma_54_int_dom_ATP-bd_1"/>
</dbReference>
<organism evidence="11 12">
    <name type="scientific">Anaerotruncus colihominis</name>
    <dbReference type="NCBI Taxonomy" id="169435"/>
    <lineage>
        <taxon>Bacteria</taxon>
        <taxon>Bacillati</taxon>
        <taxon>Bacillota</taxon>
        <taxon>Clostridia</taxon>
        <taxon>Eubacteriales</taxon>
        <taxon>Oscillospiraceae</taxon>
        <taxon>Anaerotruncus</taxon>
    </lineage>
</organism>
<dbReference type="InterPro" id="IPR009057">
    <property type="entry name" value="Homeodomain-like_sf"/>
</dbReference>
<dbReference type="InterPro" id="IPR002197">
    <property type="entry name" value="HTH_Fis"/>
</dbReference>
<evidence type="ECO:0000313" key="12">
    <source>
        <dbReference type="Proteomes" id="UP000446866"/>
    </source>
</evidence>
<dbReference type="SUPFAM" id="SSF52540">
    <property type="entry name" value="P-loop containing nucleoside triphosphate hydrolases"/>
    <property type="match status" value="1"/>
</dbReference>
<evidence type="ECO:0000256" key="4">
    <source>
        <dbReference type="ARBA" id="ARBA00023015"/>
    </source>
</evidence>
<dbReference type="Pfam" id="PF00158">
    <property type="entry name" value="Sigma54_activat"/>
    <property type="match status" value="1"/>
</dbReference>
<dbReference type="PANTHER" id="PTHR32071:SF57">
    <property type="entry name" value="C4-DICARBOXYLATE TRANSPORT TRANSCRIPTIONAL REGULATORY PROTEIN DCTD"/>
    <property type="match status" value="1"/>
</dbReference>
<sequence length="449" mass="50528">MARVMLVDDDRKLLELYEKIFELNGFEVMPCENGHSALEVIGKEDIAVVVSDIIMPKMNGMELLKQIKLKSPDTEVIMLTAEGSISGAVEAVKEGAFSYLVKPADIEELISNIKKAAELSNIKAENKTLKNRLASFSMGSEFIGISPAAEALREKAKIVGKTDSAVLITGETGTGKEILANMIHRYSSRADKPFVCVNCGALNENLIESELFGSEKGAYTGAERQKKGRFEIANGGTIFFDEIGEMSPNMQTRLLRVLQEKTFERVGGYETIRSDFRLIAATNRDLKKEIEENSFRKDLYYRINIIPIEIPPLRQRLEDIPVLCSSFLSLYAREMNKPLPVIDEEVLEVLQKYDWPGNVRELRNLIERMVVLSGEGSLDVNVLPEEIKDIFQQSEPDDSLRGQTKSFEKEYIIKIINKHQGNVAKAAGEMQIAKKNLYKKLNEYGIKYK</sequence>
<dbReference type="SMART" id="SM00448">
    <property type="entry name" value="REC"/>
    <property type="match status" value="1"/>
</dbReference>
<evidence type="ECO:0000256" key="6">
    <source>
        <dbReference type="ARBA" id="ARBA00023163"/>
    </source>
</evidence>
<dbReference type="GO" id="GO:0005524">
    <property type="term" value="F:ATP binding"/>
    <property type="evidence" value="ECO:0007669"/>
    <property type="project" value="UniProtKB-KW"/>
</dbReference>
<dbReference type="Proteomes" id="UP000446866">
    <property type="component" value="Unassembled WGS sequence"/>
</dbReference>
<dbReference type="GO" id="GO:0006355">
    <property type="term" value="P:regulation of DNA-templated transcription"/>
    <property type="evidence" value="ECO:0007669"/>
    <property type="project" value="InterPro"/>
</dbReference>
<feature type="domain" description="Sigma-54 factor interaction" evidence="9">
    <location>
        <begin position="142"/>
        <end position="371"/>
    </location>
</feature>
<dbReference type="SMART" id="SM00382">
    <property type="entry name" value="AAA"/>
    <property type="match status" value="1"/>
</dbReference>
<dbReference type="RefSeq" id="WP_160200960.1">
    <property type="nucleotide sequence ID" value="NZ_QXWK01000004.1"/>
</dbReference>
<evidence type="ECO:0000256" key="3">
    <source>
        <dbReference type="ARBA" id="ARBA00022840"/>
    </source>
</evidence>
<dbReference type="GO" id="GO:0000160">
    <property type="term" value="P:phosphorelay signal transduction system"/>
    <property type="evidence" value="ECO:0007669"/>
    <property type="project" value="InterPro"/>
</dbReference>
<protein>
    <recommendedName>
        <fullName evidence="1">Stage 0 sporulation protein A homolog</fullName>
    </recommendedName>
</protein>
<dbReference type="Gene3D" id="1.10.8.60">
    <property type="match status" value="1"/>
</dbReference>
<dbReference type="InterPro" id="IPR011006">
    <property type="entry name" value="CheY-like_superfamily"/>
</dbReference>
<dbReference type="AlphaFoldDB" id="A0A845QHT1"/>
<dbReference type="PROSITE" id="PS00688">
    <property type="entry name" value="SIGMA54_INTERACT_3"/>
    <property type="match status" value="1"/>
</dbReference>
<dbReference type="Pfam" id="PF02954">
    <property type="entry name" value="HTH_8"/>
    <property type="match status" value="1"/>
</dbReference>
<evidence type="ECO:0000256" key="7">
    <source>
        <dbReference type="ARBA" id="ARBA00024867"/>
    </source>
</evidence>
<evidence type="ECO:0000256" key="5">
    <source>
        <dbReference type="ARBA" id="ARBA00023125"/>
    </source>
</evidence>
<feature type="domain" description="Response regulatory" evidence="10">
    <location>
        <begin position="3"/>
        <end position="117"/>
    </location>
</feature>
<keyword evidence="5" id="KW-0238">DNA-binding</keyword>
<dbReference type="PROSITE" id="PS00675">
    <property type="entry name" value="SIGMA54_INTERACT_1"/>
    <property type="match status" value="1"/>
</dbReference>
<dbReference type="InterPro" id="IPR025944">
    <property type="entry name" value="Sigma_54_int_dom_CS"/>
</dbReference>
<dbReference type="GO" id="GO:0043565">
    <property type="term" value="F:sequence-specific DNA binding"/>
    <property type="evidence" value="ECO:0007669"/>
    <property type="project" value="InterPro"/>
</dbReference>
<keyword evidence="4" id="KW-0805">Transcription regulation</keyword>
<keyword evidence="12" id="KW-1185">Reference proteome</keyword>
<dbReference type="PANTHER" id="PTHR32071">
    <property type="entry name" value="TRANSCRIPTIONAL REGULATORY PROTEIN"/>
    <property type="match status" value="1"/>
</dbReference>
<evidence type="ECO:0000259" key="10">
    <source>
        <dbReference type="PROSITE" id="PS50110"/>
    </source>
</evidence>